<dbReference type="EMBL" id="PYSW02000038">
    <property type="protein sequence ID" value="KAG2377431.1"/>
    <property type="molecule type" value="Genomic_DNA"/>
</dbReference>
<accession>A0AA88GHT5</accession>
<dbReference type="RefSeq" id="XP_044544693.1">
    <property type="nucleotide sequence ID" value="XM_044699519.1"/>
</dbReference>
<dbReference type="GeneID" id="68101796"/>
<keyword evidence="3" id="KW-1185">Reference proteome</keyword>
<evidence type="ECO:0000313" key="3">
    <source>
        <dbReference type="Proteomes" id="UP000816034"/>
    </source>
</evidence>
<dbReference type="Proteomes" id="UP000816034">
    <property type="component" value="Unassembled WGS sequence"/>
</dbReference>
<evidence type="ECO:0000313" key="2">
    <source>
        <dbReference type="EMBL" id="KAG2377431.1"/>
    </source>
</evidence>
<organism evidence="2 3">
    <name type="scientific">Naegleria lovaniensis</name>
    <name type="common">Amoeba</name>
    <dbReference type="NCBI Taxonomy" id="51637"/>
    <lineage>
        <taxon>Eukaryota</taxon>
        <taxon>Discoba</taxon>
        <taxon>Heterolobosea</taxon>
        <taxon>Tetramitia</taxon>
        <taxon>Eutetramitia</taxon>
        <taxon>Vahlkampfiidae</taxon>
        <taxon>Naegleria</taxon>
    </lineage>
</organism>
<dbReference type="AlphaFoldDB" id="A0AA88GHT5"/>
<name>A0AA88GHT5_NAELO</name>
<feature type="region of interest" description="Disordered" evidence="1">
    <location>
        <begin position="124"/>
        <end position="144"/>
    </location>
</feature>
<proteinExistence type="predicted"/>
<evidence type="ECO:0000256" key="1">
    <source>
        <dbReference type="SAM" id="MobiDB-lite"/>
    </source>
</evidence>
<protein>
    <submittedName>
        <fullName evidence="2">Uncharacterized protein</fullName>
    </submittedName>
</protein>
<comment type="caution">
    <text evidence="2">The sequence shown here is derived from an EMBL/GenBank/DDBJ whole genome shotgun (WGS) entry which is preliminary data.</text>
</comment>
<sequence length="181" mass="21046">MNKLQAQLTELIKTTISEENTSSSSSISLNRIQYLSILDHLETIIKKQKQEYLWELIQQVPTEVMVGNICPYLPLGFLLNGSMFLVCKRCKFFDCFYLKSMSLFENHRARVEVDIDAEKIMTLSDNDDDNDNSTMNNESDTHHSHRLPLYSCHIESNKVDRASKETVNYLNEENMSKVRAW</sequence>
<gene>
    <name evidence="2" type="ORF">C9374_009342</name>
</gene>
<reference evidence="2 3" key="1">
    <citation type="journal article" date="2018" name="BMC Genomics">
        <title>The genome of Naegleria lovaniensis, the basis for a comparative approach to unravel pathogenicity factors of the human pathogenic amoeba N. fowleri.</title>
        <authorList>
            <person name="Liechti N."/>
            <person name="Schurch N."/>
            <person name="Bruggmann R."/>
            <person name="Wittwer M."/>
        </authorList>
    </citation>
    <scope>NUCLEOTIDE SEQUENCE [LARGE SCALE GENOMIC DNA]</scope>
    <source>
        <strain evidence="2 3">ATCC 30569</strain>
    </source>
</reference>